<dbReference type="GO" id="GO:0005829">
    <property type="term" value="C:cytosol"/>
    <property type="evidence" value="ECO:0007669"/>
    <property type="project" value="TreeGrafter"/>
</dbReference>
<dbReference type="GO" id="GO:0019563">
    <property type="term" value="P:glycerol catabolic process"/>
    <property type="evidence" value="ECO:0007669"/>
    <property type="project" value="TreeGrafter"/>
</dbReference>
<dbReference type="PROSITE" id="PS51481">
    <property type="entry name" value="DHAK"/>
    <property type="match status" value="1"/>
</dbReference>
<evidence type="ECO:0000313" key="3">
    <source>
        <dbReference type="Proteomes" id="UP000321225"/>
    </source>
</evidence>
<dbReference type="RefSeq" id="WP_147038312.1">
    <property type="nucleotide sequence ID" value="NZ_BJUW01000003.1"/>
</dbReference>
<dbReference type="InterPro" id="IPR004006">
    <property type="entry name" value="DhaK_dom"/>
</dbReference>
<dbReference type="GO" id="GO:0004371">
    <property type="term" value="F:glycerone kinase activity"/>
    <property type="evidence" value="ECO:0007669"/>
    <property type="project" value="InterPro"/>
</dbReference>
<dbReference type="Proteomes" id="UP000321225">
    <property type="component" value="Unassembled WGS sequence"/>
</dbReference>
<dbReference type="PANTHER" id="PTHR28629:SF4">
    <property type="entry name" value="TRIOKINASE_FMN CYCLASE"/>
    <property type="match status" value="1"/>
</dbReference>
<dbReference type="PANTHER" id="PTHR28629">
    <property type="entry name" value="TRIOKINASE/FMN CYCLASE"/>
    <property type="match status" value="1"/>
</dbReference>
<dbReference type="Gene3D" id="3.40.50.10440">
    <property type="entry name" value="Dihydroxyacetone kinase, domain 1"/>
    <property type="match status" value="1"/>
</dbReference>
<proteinExistence type="predicted"/>
<dbReference type="EMBL" id="BJUW01000003">
    <property type="protein sequence ID" value="GEK85677.1"/>
    <property type="molecule type" value="Genomic_DNA"/>
</dbReference>
<dbReference type="InterPro" id="IPR050861">
    <property type="entry name" value="Dihydroxyacetone_Kinase"/>
</dbReference>
<dbReference type="SUPFAM" id="SSF82549">
    <property type="entry name" value="DAK1/DegV-like"/>
    <property type="match status" value="1"/>
</dbReference>
<evidence type="ECO:0000259" key="1">
    <source>
        <dbReference type="PROSITE" id="PS51481"/>
    </source>
</evidence>
<name>A0A511AI82_9MICO</name>
<organism evidence="2 3">
    <name type="scientific">Microbacterium aerolatum</name>
    <dbReference type="NCBI Taxonomy" id="153731"/>
    <lineage>
        <taxon>Bacteria</taxon>
        <taxon>Bacillati</taxon>
        <taxon>Actinomycetota</taxon>
        <taxon>Actinomycetes</taxon>
        <taxon>Micrococcales</taxon>
        <taxon>Microbacteriaceae</taxon>
        <taxon>Microbacterium</taxon>
    </lineage>
</organism>
<dbReference type="OrthoDB" id="9806345at2"/>
<reference evidence="2 3" key="1">
    <citation type="submission" date="2019-07" db="EMBL/GenBank/DDBJ databases">
        <title>Whole genome shotgun sequence of Microbacterium aerolatum NBRC 103071.</title>
        <authorList>
            <person name="Hosoyama A."/>
            <person name="Uohara A."/>
            <person name="Ohji S."/>
            <person name="Ichikawa N."/>
        </authorList>
    </citation>
    <scope>NUCLEOTIDE SEQUENCE [LARGE SCALE GENOMIC DNA]</scope>
    <source>
        <strain evidence="2 3">NBRC 103071</strain>
    </source>
</reference>
<keyword evidence="3" id="KW-1185">Reference proteome</keyword>
<protein>
    <submittedName>
        <fullName evidence="2">Dihydroxyacetone kinase subunit DhaK</fullName>
    </submittedName>
</protein>
<dbReference type="Pfam" id="PF02733">
    <property type="entry name" value="Dak1"/>
    <property type="match status" value="1"/>
</dbReference>
<gene>
    <name evidence="2" type="ORF">MAE01_08530</name>
</gene>
<comment type="caution">
    <text evidence="2">The sequence shown here is derived from an EMBL/GenBank/DDBJ whole genome shotgun (WGS) entry which is preliminary data.</text>
</comment>
<dbReference type="AlphaFoldDB" id="A0A511AI82"/>
<dbReference type="FunFam" id="3.40.50.10440:FF:000001">
    <property type="entry name" value="Dihydroxyacetone kinase, DhaK subunit"/>
    <property type="match status" value="1"/>
</dbReference>
<dbReference type="Gene3D" id="3.30.1180.20">
    <property type="entry name" value="Dihydroxyacetone kinase, domain 2"/>
    <property type="match status" value="1"/>
</dbReference>
<keyword evidence="2" id="KW-0418">Kinase</keyword>
<accession>A0A511AI82</accession>
<evidence type="ECO:0000313" key="2">
    <source>
        <dbReference type="EMBL" id="GEK85677.1"/>
    </source>
</evidence>
<keyword evidence="2" id="KW-0808">Transferase</keyword>
<feature type="domain" description="DhaK" evidence="1">
    <location>
        <begin position="7"/>
        <end position="327"/>
    </location>
</feature>
<sequence length="339" mass="36356">MRKFINNPEQYALETMEGFLAVAGDGLEKLDDTLAIYRTDMPDKVAVVSGGGSGHEPAWLEYIGLGFADAICEGDIFAAPPPATIVKAAKAVERGRGVLLVYSNYSGDKLNFDLAGERLTAAGIENRAVRIADDISSAPLSERDQRRGIAGVFFSSKIAGAASQEIADLDELADIVQRAADRTRSIAVASGSGTVPGKDEPTFTLPEGLMEIGMGNHGEAGVRRSEMLSADETTDQMIELLEQDRPLPAGSRVVVLVNGLGATTRAEILIVSRRVSQVLEAKGLEIHDFITGEYTTSQEMHGFSITLFELDEHLQRYYDAPGRTTFFNNGHAPVSHGAA</sequence>